<organism evidence="7 8">
    <name type="scientific">Kumtagia ephedrae</name>
    <dbReference type="NCBI Taxonomy" id="2116701"/>
    <lineage>
        <taxon>Bacteria</taxon>
        <taxon>Pseudomonadati</taxon>
        <taxon>Pseudomonadota</taxon>
        <taxon>Alphaproteobacteria</taxon>
        <taxon>Hyphomicrobiales</taxon>
        <taxon>Phyllobacteriaceae</taxon>
        <taxon>Kumtagia</taxon>
    </lineage>
</organism>
<dbReference type="GO" id="GO:0032259">
    <property type="term" value="P:methylation"/>
    <property type="evidence" value="ECO:0007669"/>
    <property type="project" value="UniProtKB-KW"/>
</dbReference>
<evidence type="ECO:0000256" key="1">
    <source>
        <dbReference type="ARBA" id="ARBA00022490"/>
    </source>
</evidence>
<evidence type="ECO:0000256" key="5">
    <source>
        <dbReference type="ARBA" id="ARBA00022691"/>
    </source>
</evidence>
<dbReference type="GO" id="GO:0008757">
    <property type="term" value="F:S-adenosylmethionine-dependent methyltransferase activity"/>
    <property type="evidence" value="ECO:0007669"/>
    <property type="project" value="InterPro"/>
</dbReference>
<dbReference type="PANTHER" id="PTHR47816">
    <property type="entry name" value="RIBOSOMAL RNA SMALL SUBUNIT METHYLTRANSFERASE C"/>
    <property type="match status" value="1"/>
</dbReference>
<keyword evidence="8" id="KW-1185">Reference proteome</keyword>
<keyword evidence="1" id="KW-0963">Cytoplasm</keyword>
<dbReference type="InterPro" id="IPR046977">
    <property type="entry name" value="RsmC/RlmG"/>
</dbReference>
<dbReference type="Pfam" id="PF05175">
    <property type="entry name" value="MTS"/>
    <property type="match status" value="1"/>
</dbReference>
<accession>A0A2P7RIC8</accession>
<dbReference type="Proteomes" id="UP000241229">
    <property type="component" value="Unassembled WGS sequence"/>
</dbReference>
<reference evidence="7 8" key="1">
    <citation type="submission" date="2018-03" db="EMBL/GenBank/DDBJ databases">
        <title>The draft genome of Mesorhizobium sp. 6GN-30.</title>
        <authorList>
            <person name="Liu L."/>
            <person name="Li L."/>
            <person name="Wang T."/>
            <person name="Zhang X."/>
            <person name="Liang L."/>
        </authorList>
    </citation>
    <scope>NUCLEOTIDE SEQUENCE [LARGE SCALE GENOMIC DNA]</scope>
    <source>
        <strain evidence="7 8">6GN30</strain>
    </source>
</reference>
<evidence type="ECO:0000313" key="7">
    <source>
        <dbReference type="EMBL" id="PSJ49974.1"/>
    </source>
</evidence>
<dbReference type="PROSITE" id="PS00092">
    <property type="entry name" value="N6_MTASE"/>
    <property type="match status" value="1"/>
</dbReference>
<dbReference type="SUPFAM" id="SSF53335">
    <property type="entry name" value="S-adenosyl-L-methionine-dependent methyltransferases"/>
    <property type="match status" value="1"/>
</dbReference>
<comment type="caution">
    <text evidence="7">The sequence shown here is derived from an EMBL/GenBank/DDBJ whole genome shotgun (WGS) entry which is preliminary data.</text>
</comment>
<evidence type="ECO:0000256" key="4">
    <source>
        <dbReference type="ARBA" id="ARBA00022679"/>
    </source>
</evidence>
<dbReference type="Gene3D" id="3.40.50.150">
    <property type="entry name" value="Vaccinia Virus protein VP39"/>
    <property type="match status" value="2"/>
</dbReference>
<keyword evidence="4 7" id="KW-0808">Transferase</keyword>
<dbReference type="RefSeq" id="WP_106775695.1">
    <property type="nucleotide sequence ID" value="NZ_PXYK01000056.1"/>
</dbReference>
<dbReference type="InterPro" id="IPR029063">
    <property type="entry name" value="SAM-dependent_MTases_sf"/>
</dbReference>
<keyword evidence="3 7" id="KW-0489">Methyltransferase</keyword>
<feature type="domain" description="Methyltransferase small" evidence="6">
    <location>
        <begin position="167"/>
        <end position="333"/>
    </location>
</feature>
<dbReference type="PANTHER" id="PTHR47816:SF4">
    <property type="entry name" value="RIBOSOMAL RNA SMALL SUBUNIT METHYLTRANSFERASE C"/>
    <property type="match status" value="1"/>
</dbReference>
<sequence length="337" mass="36420">MKKALKTLLHPFEADAIPVPGNGQRVLFLGAEPGFRPPSDFSTDIVAIQGFRPLHLALQREGRTVHPAPEGSDFDAALVLAGRHRGENELRIAEAITRTKPGGLIVVAGSKDDGIASLRKRMDGLAAIDDHLSKYHGVAFWFRRTEAAANAASVLRAANPPTLVEGRFRTAPGMFSHDRIDPASKLLAESLPDNLSGHVADFCAGWGYLAAEVAARCARAKSIDLYEADFASLEAAKANLAEIAVPTRFFWHDLAGEPVSERYDAIVMNPPFHTGRQAEPSLGQAIIKTAAAALKSGGRLFLVANRQLPYERTLADVVSEFKEIAGDRTFKVIAARR</sequence>
<dbReference type="EMBL" id="PXYK01000056">
    <property type="protein sequence ID" value="PSJ49974.1"/>
    <property type="molecule type" value="Genomic_DNA"/>
</dbReference>
<dbReference type="AlphaFoldDB" id="A0A2P7RIC8"/>
<evidence type="ECO:0000256" key="3">
    <source>
        <dbReference type="ARBA" id="ARBA00022603"/>
    </source>
</evidence>
<proteinExistence type="predicted"/>
<evidence type="ECO:0000256" key="2">
    <source>
        <dbReference type="ARBA" id="ARBA00022552"/>
    </source>
</evidence>
<evidence type="ECO:0000313" key="8">
    <source>
        <dbReference type="Proteomes" id="UP000241229"/>
    </source>
</evidence>
<dbReference type="GO" id="GO:0008170">
    <property type="term" value="F:N-methyltransferase activity"/>
    <property type="evidence" value="ECO:0007669"/>
    <property type="project" value="UniProtKB-ARBA"/>
</dbReference>
<evidence type="ECO:0000259" key="6">
    <source>
        <dbReference type="Pfam" id="PF05175"/>
    </source>
</evidence>
<protein>
    <submittedName>
        <fullName evidence="7">Methyltransferase</fullName>
    </submittedName>
</protein>
<dbReference type="InterPro" id="IPR007848">
    <property type="entry name" value="Small_mtfrase_dom"/>
</dbReference>
<dbReference type="InterPro" id="IPR002052">
    <property type="entry name" value="DNA_methylase_N6_adenine_CS"/>
</dbReference>
<keyword evidence="5" id="KW-0949">S-adenosyl-L-methionine</keyword>
<keyword evidence="2" id="KW-0698">rRNA processing</keyword>
<gene>
    <name evidence="7" type="ORF">C7I84_29045</name>
</gene>
<dbReference type="GO" id="GO:0006364">
    <property type="term" value="P:rRNA processing"/>
    <property type="evidence" value="ECO:0007669"/>
    <property type="project" value="UniProtKB-KW"/>
</dbReference>
<dbReference type="CDD" id="cd02440">
    <property type="entry name" value="AdoMet_MTases"/>
    <property type="match status" value="1"/>
</dbReference>
<name>A0A2P7RIC8_9HYPH</name>
<dbReference type="OrthoDB" id="9816072at2"/>
<dbReference type="GO" id="GO:0003676">
    <property type="term" value="F:nucleic acid binding"/>
    <property type="evidence" value="ECO:0007669"/>
    <property type="project" value="InterPro"/>
</dbReference>